<keyword evidence="4" id="KW-1133">Transmembrane helix</keyword>
<evidence type="ECO:0000256" key="4">
    <source>
        <dbReference type="SAM" id="Phobius"/>
    </source>
</evidence>
<dbReference type="GO" id="GO:0060003">
    <property type="term" value="P:copper ion export"/>
    <property type="evidence" value="ECO:0007669"/>
    <property type="project" value="TreeGrafter"/>
</dbReference>
<evidence type="ECO:0000259" key="8">
    <source>
        <dbReference type="Pfam" id="PF25954"/>
    </source>
</evidence>
<dbReference type="PANTHER" id="PTHR30097:SF4">
    <property type="entry name" value="SLR6042 PROTEIN"/>
    <property type="match status" value="1"/>
</dbReference>
<feature type="domain" description="Heavy metal binding" evidence="5">
    <location>
        <begin position="75"/>
        <end position="102"/>
    </location>
</feature>
<dbReference type="GO" id="GO:0030288">
    <property type="term" value="C:outer membrane-bounded periplasmic space"/>
    <property type="evidence" value="ECO:0007669"/>
    <property type="project" value="TreeGrafter"/>
</dbReference>
<evidence type="ECO:0000259" key="5">
    <source>
        <dbReference type="Pfam" id="PF19335"/>
    </source>
</evidence>
<dbReference type="Pfam" id="PF25919">
    <property type="entry name" value="BSH_CusB"/>
    <property type="match status" value="1"/>
</dbReference>
<dbReference type="GO" id="GO:0046914">
    <property type="term" value="F:transition metal ion binding"/>
    <property type="evidence" value="ECO:0007669"/>
    <property type="project" value="TreeGrafter"/>
</dbReference>
<evidence type="ECO:0000256" key="1">
    <source>
        <dbReference type="ARBA" id="ARBA00009477"/>
    </source>
</evidence>
<accession>A0A517VI32</accession>
<reference evidence="10 11" key="1">
    <citation type="submission" date="2019-02" db="EMBL/GenBank/DDBJ databases">
        <title>Deep-cultivation of Planctomycetes and their phenomic and genomic characterization uncovers novel biology.</title>
        <authorList>
            <person name="Wiegand S."/>
            <person name="Jogler M."/>
            <person name="Boedeker C."/>
            <person name="Pinto D."/>
            <person name="Vollmers J."/>
            <person name="Rivas-Marin E."/>
            <person name="Kohn T."/>
            <person name="Peeters S.H."/>
            <person name="Heuer A."/>
            <person name="Rast P."/>
            <person name="Oberbeckmann S."/>
            <person name="Bunk B."/>
            <person name="Jeske O."/>
            <person name="Meyerdierks A."/>
            <person name="Storesund J.E."/>
            <person name="Kallscheuer N."/>
            <person name="Luecker S."/>
            <person name="Lage O.M."/>
            <person name="Pohl T."/>
            <person name="Merkel B.J."/>
            <person name="Hornburger P."/>
            <person name="Mueller R.-W."/>
            <person name="Bruemmer F."/>
            <person name="Labrenz M."/>
            <person name="Spormann A.M."/>
            <person name="Op den Camp H."/>
            <person name="Overmann J."/>
            <person name="Amann R."/>
            <person name="Jetten M.S.M."/>
            <person name="Mascher T."/>
            <person name="Medema M.H."/>
            <person name="Devos D.P."/>
            <person name="Kaster A.-K."/>
            <person name="Ovreas L."/>
            <person name="Rohde M."/>
            <person name="Galperin M.Y."/>
            <person name="Jogler C."/>
        </authorList>
    </citation>
    <scope>NUCLEOTIDE SEQUENCE [LARGE SCALE GENOMIC DNA]</scope>
    <source>
        <strain evidence="10 11">Pan161</strain>
    </source>
</reference>
<dbReference type="EMBL" id="CP036343">
    <property type="protein sequence ID" value="QDT92665.1"/>
    <property type="molecule type" value="Genomic_DNA"/>
</dbReference>
<keyword evidence="4" id="KW-0472">Membrane</keyword>
<dbReference type="KEGG" id="gax:Pan161_43330"/>
<feature type="domain" description="CusB-like beta-barrel" evidence="8">
    <location>
        <begin position="288"/>
        <end position="363"/>
    </location>
</feature>
<dbReference type="InterPro" id="IPR058792">
    <property type="entry name" value="Beta-barrel_RND_2"/>
</dbReference>
<name>A0A517VI32_9PLAN</name>
<evidence type="ECO:0000313" key="11">
    <source>
        <dbReference type="Proteomes" id="UP000316855"/>
    </source>
</evidence>
<dbReference type="InterPro" id="IPR006143">
    <property type="entry name" value="RND_pump_MFP"/>
</dbReference>
<feature type="domain" description="CzcB-like C-terminal circularly permuted SH3-like" evidence="9">
    <location>
        <begin position="423"/>
        <end position="483"/>
    </location>
</feature>
<evidence type="ECO:0000256" key="3">
    <source>
        <dbReference type="SAM" id="MobiDB-lite"/>
    </source>
</evidence>
<dbReference type="InterPro" id="IPR051909">
    <property type="entry name" value="MFP_Cation_Efflux"/>
</dbReference>
<dbReference type="InterPro" id="IPR058791">
    <property type="entry name" value="3HB_CusB"/>
</dbReference>
<organism evidence="10 11">
    <name type="scientific">Gimesia algae</name>
    <dbReference type="NCBI Taxonomy" id="2527971"/>
    <lineage>
        <taxon>Bacteria</taxon>
        <taxon>Pseudomonadati</taxon>
        <taxon>Planctomycetota</taxon>
        <taxon>Planctomycetia</taxon>
        <taxon>Planctomycetales</taxon>
        <taxon>Planctomycetaceae</taxon>
        <taxon>Gimesia</taxon>
    </lineage>
</organism>
<feature type="region of interest" description="Disordered" evidence="3">
    <location>
        <begin position="673"/>
        <end position="697"/>
    </location>
</feature>
<comment type="similarity">
    <text evidence="1">Belongs to the membrane fusion protein (MFP) (TC 8.A.1) family.</text>
</comment>
<feature type="compositionally biased region" description="Low complexity" evidence="3">
    <location>
        <begin position="1"/>
        <end position="12"/>
    </location>
</feature>
<keyword evidence="11" id="KW-1185">Reference proteome</keyword>
<evidence type="ECO:0000259" key="6">
    <source>
        <dbReference type="Pfam" id="PF25869"/>
    </source>
</evidence>
<dbReference type="Pfam" id="PF25869">
    <property type="entry name" value="3HB_CusB"/>
    <property type="match status" value="1"/>
</dbReference>
<dbReference type="SUPFAM" id="SSF111369">
    <property type="entry name" value="HlyD-like secretion proteins"/>
    <property type="match status" value="1"/>
</dbReference>
<dbReference type="OrthoDB" id="9806939at2"/>
<feature type="region of interest" description="Disordered" evidence="3">
    <location>
        <begin position="1"/>
        <end position="22"/>
    </location>
</feature>
<dbReference type="Pfam" id="PF25954">
    <property type="entry name" value="Beta-barrel_RND_2"/>
    <property type="match status" value="1"/>
</dbReference>
<evidence type="ECO:0000259" key="7">
    <source>
        <dbReference type="Pfam" id="PF25919"/>
    </source>
</evidence>
<dbReference type="PANTHER" id="PTHR30097">
    <property type="entry name" value="CATION EFFLUX SYSTEM PROTEIN CUSB"/>
    <property type="match status" value="1"/>
</dbReference>
<dbReference type="GO" id="GO:0015679">
    <property type="term" value="P:plasma membrane copper ion transport"/>
    <property type="evidence" value="ECO:0007669"/>
    <property type="project" value="TreeGrafter"/>
</dbReference>
<dbReference type="InterPro" id="IPR058649">
    <property type="entry name" value="CzcB_C"/>
</dbReference>
<dbReference type="Proteomes" id="UP000316855">
    <property type="component" value="Chromosome"/>
</dbReference>
<evidence type="ECO:0000256" key="2">
    <source>
        <dbReference type="ARBA" id="ARBA00022448"/>
    </source>
</evidence>
<keyword evidence="4" id="KW-0812">Transmembrane</keyword>
<dbReference type="RefSeq" id="WP_145230517.1">
    <property type="nucleotide sequence ID" value="NZ_CP036343.1"/>
</dbReference>
<sequence>MSSSINESEPQSSNPPPPPDARSGRWWLRKLLPAGLFLAVGLLLIVLTGLAQRLGWIQAGTTAGITASTDGKQTVYTCPMHPQIRQPTPGRCPICGMTLVPAAKSGADIDQLAINIEPTQRRLANIQTAEVKSEPVNSIIETIGSIEIDESRHATIAAYIDGRIEKLFADYTGVEVEKGDHLAIVYSPELYSAQIELLEARNALKKMTSGSLAVVREVQEKLVTNSRQKLVELGMTDEQINQLLTSGKAESRLTIYAPFGGTVTQKLAEEGKYIKAGEPIYRIANLSTVWLMLELYPEDASHIRFGQVVEAELQSLPGKILKGRVVFIDPTVNKTRRTVGVRVEFSNEHGQLRPGDYAKAQITVPIGPQGKVYDSELAGKWISPMHPQVIRDQPGDCPICGMKLVPTSRYGYSEQPVDQNAALTVPRSAVLLAGDHSVVYVETEPGRFELRNVTLGPMLRNRAVILDGVKQGEQVATAGNFLIDSQMQLSGKPSLIDPTKFSRDKKKKSKYRNEPLQFDSIRIEKLSGKPGQSLENLYFVYFAIQKQFAADQKISEHQATTLSRLASELAQGSQLDQTIKSELKQVAAYAAHLHHLSLDEARKKFKPISHAVIKLATQVRGDGAKQPYYQFFCPMVSQGEGDWLQKDDKLLNPYFGSKMLHCGKLVSTFAAGTSTNTKTGQKSDGTENKTPSRPKGE</sequence>
<protein>
    <submittedName>
        <fullName evidence="10">Cation efflux system protein CusB</fullName>
    </submittedName>
</protein>
<feature type="transmembrane region" description="Helical" evidence="4">
    <location>
        <begin position="31"/>
        <end position="51"/>
    </location>
</feature>
<proteinExistence type="inferred from homology"/>
<dbReference type="InterPro" id="IPR058790">
    <property type="entry name" value="BSH_CusB"/>
</dbReference>
<dbReference type="NCBIfam" id="TIGR01730">
    <property type="entry name" value="RND_mfp"/>
    <property type="match status" value="1"/>
</dbReference>
<feature type="domain" description="Heavy metal binding" evidence="5">
    <location>
        <begin position="380"/>
        <end position="406"/>
    </location>
</feature>
<dbReference type="Pfam" id="PF25975">
    <property type="entry name" value="CzcB_C"/>
    <property type="match status" value="1"/>
</dbReference>
<dbReference type="FunFam" id="2.40.30.170:FF:000010">
    <property type="entry name" value="Efflux RND transporter periplasmic adaptor subunit"/>
    <property type="match status" value="1"/>
</dbReference>
<feature type="domain" description="CusB-like three alpha-helical bundle" evidence="6">
    <location>
        <begin position="212"/>
        <end position="250"/>
    </location>
</feature>
<dbReference type="GO" id="GO:0016020">
    <property type="term" value="C:membrane"/>
    <property type="evidence" value="ECO:0007669"/>
    <property type="project" value="InterPro"/>
</dbReference>
<dbReference type="Pfam" id="PF19335">
    <property type="entry name" value="HMBD"/>
    <property type="match status" value="2"/>
</dbReference>
<evidence type="ECO:0000313" key="10">
    <source>
        <dbReference type="EMBL" id="QDT92665.1"/>
    </source>
</evidence>
<dbReference type="InterPro" id="IPR045800">
    <property type="entry name" value="HMBD"/>
</dbReference>
<dbReference type="Gene3D" id="2.40.420.20">
    <property type="match status" value="1"/>
</dbReference>
<dbReference type="AlphaFoldDB" id="A0A517VI32"/>
<dbReference type="GO" id="GO:0022857">
    <property type="term" value="F:transmembrane transporter activity"/>
    <property type="evidence" value="ECO:0007669"/>
    <property type="project" value="InterPro"/>
</dbReference>
<gene>
    <name evidence="10" type="primary">cusB</name>
    <name evidence="10" type="ORF">Pan161_43330</name>
</gene>
<evidence type="ECO:0000259" key="9">
    <source>
        <dbReference type="Pfam" id="PF25975"/>
    </source>
</evidence>
<feature type="compositionally biased region" description="Polar residues" evidence="3">
    <location>
        <begin position="673"/>
        <end position="691"/>
    </location>
</feature>
<feature type="domain" description="CusB-like barrel-sandwich hybrid" evidence="7">
    <location>
        <begin position="154"/>
        <end position="284"/>
    </location>
</feature>
<dbReference type="Gene3D" id="2.40.30.170">
    <property type="match status" value="1"/>
</dbReference>
<keyword evidence="2" id="KW-0813">Transport</keyword>